<accession>K5XB42</accession>
<reference evidence="1 2" key="1">
    <citation type="journal article" date="2012" name="BMC Genomics">
        <title>Comparative genomics of the white-rot fungi, Phanerochaete carnosa and P. chrysosporium, to elucidate the genetic basis of the distinct wood types they colonize.</title>
        <authorList>
            <person name="Suzuki H."/>
            <person name="MacDonald J."/>
            <person name="Syed K."/>
            <person name="Salamov A."/>
            <person name="Hori C."/>
            <person name="Aerts A."/>
            <person name="Henrissat B."/>
            <person name="Wiebenga A."/>
            <person name="vanKuyk P.A."/>
            <person name="Barry K."/>
            <person name="Lindquist E."/>
            <person name="LaButti K."/>
            <person name="Lapidus A."/>
            <person name="Lucas S."/>
            <person name="Coutinho P."/>
            <person name="Gong Y."/>
            <person name="Samejima M."/>
            <person name="Mahadevan R."/>
            <person name="Abou-Zaid M."/>
            <person name="de Vries R.P."/>
            <person name="Igarashi K."/>
            <person name="Yadav J.S."/>
            <person name="Grigoriev I.V."/>
            <person name="Master E.R."/>
        </authorList>
    </citation>
    <scope>NUCLEOTIDE SEQUENCE [LARGE SCALE GENOMIC DNA]</scope>
    <source>
        <strain evidence="1 2">HHB-10118-sp</strain>
    </source>
</reference>
<evidence type="ECO:0000313" key="1">
    <source>
        <dbReference type="EMBL" id="EKM60162.1"/>
    </source>
</evidence>
<name>K5XB42_PHACS</name>
<protein>
    <recommendedName>
        <fullName evidence="3">F-box domain-containing protein</fullName>
    </recommendedName>
</protein>
<dbReference type="GeneID" id="18913694"/>
<dbReference type="KEGG" id="pco:PHACADRAFT_245998"/>
<dbReference type="HOGENOM" id="CLU_1152129_0_0_1"/>
<organism evidence="1 2">
    <name type="scientific">Phanerochaete carnosa (strain HHB-10118-sp)</name>
    <name type="common">White-rot fungus</name>
    <name type="synonym">Peniophora carnosa</name>
    <dbReference type="NCBI Taxonomy" id="650164"/>
    <lineage>
        <taxon>Eukaryota</taxon>
        <taxon>Fungi</taxon>
        <taxon>Dikarya</taxon>
        <taxon>Basidiomycota</taxon>
        <taxon>Agaricomycotina</taxon>
        <taxon>Agaricomycetes</taxon>
        <taxon>Polyporales</taxon>
        <taxon>Phanerochaetaceae</taxon>
        <taxon>Phanerochaete</taxon>
    </lineage>
</organism>
<evidence type="ECO:0008006" key="3">
    <source>
        <dbReference type="Google" id="ProtNLM"/>
    </source>
</evidence>
<sequence length="241" mass="27409">MYRTLHNPHRFNMPVSYDLHLAADSVRPAVRSLTLVRFDLAQRLLPVLPAFVRIDALEALRVSHFTGGLVAMVDALLCQTPNMRELTLLFHRFASANLSYAVAQSEKYHLPGLTRCPHLESLALGVEIHLDYDLIEINQVYWRRCLEPLSSAPSTLCRVSVSIQTWAVTGTNYFEPLAELDWELLDSVLSHFTHLTTIKVYISSRNIGRWILAEDEMRSRLAEKLSARNRSMLHIAFGDAP</sequence>
<evidence type="ECO:0000313" key="2">
    <source>
        <dbReference type="Proteomes" id="UP000008370"/>
    </source>
</evidence>
<dbReference type="AlphaFoldDB" id="K5XB42"/>
<dbReference type="RefSeq" id="XP_007389641.1">
    <property type="nucleotide sequence ID" value="XM_007389579.1"/>
</dbReference>
<dbReference type="OrthoDB" id="10616102at2759"/>
<keyword evidence="2" id="KW-1185">Reference proteome</keyword>
<proteinExistence type="predicted"/>
<gene>
    <name evidence="1" type="ORF">PHACADRAFT_245998</name>
</gene>
<dbReference type="EMBL" id="JH930468">
    <property type="protein sequence ID" value="EKM60162.1"/>
    <property type="molecule type" value="Genomic_DNA"/>
</dbReference>
<dbReference type="Proteomes" id="UP000008370">
    <property type="component" value="Unassembled WGS sequence"/>
</dbReference>
<dbReference type="InParanoid" id="K5XB42"/>